<dbReference type="GO" id="GO:0016020">
    <property type="term" value="C:membrane"/>
    <property type="evidence" value="ECO:0007669"/>
    <property type="project" value="UniProtKB-SubCell"/>
</dbReference>
<feature type="region of interest" description="Disordered" evidence="5">
    <location>
        <begin position="354"/>
        <end position="374"/>
    </location>
</feature>
<dbReference type="OrthoDB" id="430821at2759"/>
<comment type="caution">
    <text evidence="6">The sequence shown here is derived from an EMBL/GenBank/DDBJ whole genome shotgun (WGS) entry which is preliminary data.</text>
</comment>
<keyword evidence="7" id="KW-1185">Reference proteome</keyword>
<dbReference type="InterPro" id="IPR019537">
    <property type="entry name" value="TMEM65"/>
</dbReference>
<dbReference type="Proteomes" id="UP000319801">
    <property type="component" value="Unassembled WGS sequence"/>
</dbReference>
<accession>A0A556TUP9</accession>
<evidence type="ECO:0000256" key="1">
    <source>
        <dbReference type="ARBA" id="ARBA00004141"/>
    </source>
</evidence>
<evidence type="ECO:0000256" key="3">
    <source>
        <dbReference type="ARBA" id="ARBA00022989"/>
    </source>
</evidence>
<sequence>MIGRRRALRHFLTDFNRGVTFPVDSASAILLHNAIPFIGFGFLDNAIMIAAVRNRMPLSIMHTHRSTYDGIPDLSPKQADMWQTRVSSHTVSNTALHSNLYHHTNQTSPHQSDFTTPIRPHHTNQTSPHQSDFTTPIRLHHTNQTLSPPTPSQTLSHQSDLTTHQSDLITPIRVTQQSPYHTNQTLSHQSDFTTPIRLHHTNQTSPHQSDLITPIRLHHTNQTLSHQSDLITPIRPYHTNQTLSTPIRHLSDLITPIRLHHTNQTLSHQSDFTTPIRPYHTNQTSPHQSDLITPIRPYHTNQTSPHQSDLITPIRLHHPNQTFPQQSDMGKAIGVGIGCILGMFPLLFYKDDEEKTDDKAEDPPPPDSAPRTSSGLKFLRNWSMRMFPSLLSVIKREQSRFFYHFTVKGRADRMSQPGRLRAEVQRWWLTARVFKLAALRARVFYPHFLPAHFLLFKRERKVVDMKV</sequence>
<keyword evidence="3" id="KW-1133">Transmembrane helix</keyword>
<dbReference type="EMBL" id="VCAZ01000020">
    <property type="protein sequence ID" value="TSK77034.1"/>
    <property type="molecule type" value="Genomic_DNA"/>
</dbReference>
<feature type="compositionally biased region" description="Polar residues" evidence="5">
    <location>
        <begin position="142"/>
        <end position="163"/>
    </location>
</feature>
<evidence type="ECO:0000313" key="7">
    <source>
        <dbReference type="Proteomes" id="UP000319801"/>
    </source>
</evidence>
<protein>
    <submittedName>
        <fullName evidence="6">Transmembrane protein 65</fullName>
    </submittedName>
</protein>
<name>A0A556TUP9_BAGYA</name>
<feature type="region of interest" description="Disordered" evidence="5">
    <location>
        <begin position="104"/>
        <end position="163"/>
    </location>
</feature>
<keyword evidence="2 6" id="KW-0812">Transmembrane</keyword>
<feature type="compositionally biased region" description="Polar residues" evidence="5">
    <location>
        <begin position="104"/>
        <end position="115"/>
    </location>
</feature>
<dbReference type="PANTHER" id="PTHR21706">
    <property type="entry name" value="TRANSMEMBRANE PROTEIN 65"/>
    <property type="match status" value="1"/>
</dbReference>
<evidence type="ECO:0000313" key="6">
    <source>
        <dbReference type="EMBL" id="TSK77034.1"/>
    </source>
</evidence>
<evidence type="ECO:0000256" key="2">
    <source>
        <dbReference type="ARBA" id="ARBA00022692"/>
    </source>
</evidence>
<proteinExistence type="predicted"/>
<gene>
    <name evidence="6" type="ORF">Baya_5445</name>
</gene>
<keyword evidence="4" id="KW-0472">Membrane</keyword>
<dbReference type="GO" id="GO:0005739">
    <property type="term" value="C:mitochondrion"/>
    <property type="evidence" value="ECO:0007669"/>
    <property type="project" value="TreeGrafter"/>
</dbReference>
<feature type="compositionally biased region" description="Polar residues" evidence="5">
    <location>
        <begin position="123"/>
        <end position="134"/>
    </location>
</feature>
<evidence type="ECO:0000256" key="5">
    <source>
        <dbReference type="SAM" id="MobiDB-lite"/>
    </source>
</evidence>
<organism evidence="6 7">
    <name type="scientific">Bagarius yarrelli</name>
    <name type="common">Goonch</name>
    <name type="synonym">Bagrus yarrelli</name>
    <dbReference type="NCBI Taxonomy" id="175774"/>
    <lineage>
        <taxon>Eukaryota</taxon>
        <taxon>Metazoa</taxon>
        <taxon>Chordata</taxon>
        <taxon>Craniata</taxon>
        <taxon>Vertebrata</taxon>
        <taxon>Euteleostomi</taxon>
        <taxon>Actinopterygii</taxon>
        <taxon>Neopterygii</taxon>
        <taxon>Teleostei</taxon>
        <taxon>Ostariophysi</taxon>
        <taxon>Siluriformes</taxon>
        <taxon>Sisoridae</taxon>
        <taxon>Sisorinae</taxon>
        <taxon>Bagarius</taxon>
    </lineage>
</organism>
<evidence type="ECO:0000256" key="4">
    <source>
        <dbReference type="ARBA" id="ARBA00023136"/>
    </source>
</evidence>
<dbReference type="PANTHER" id="PTHR21706:SF15">
    <property type="entry name" value="TRANSMEMBRANE PROTEIN 65"/>
    <property type="match status" value="1"/>
</dbReference>
<reference evidence="6 7" key="1">
    <citation type="journal article" date="2019" name="Genome Biol. Evol.">
        <title>Whole-Genome Sequencing of the Giant Devil Catfish, Bagarius yarrelli.</title>
        <authorList>
            <person name="Jiang W."/>
            <person name="Lv Y."/>
            <person name="Cheng L."/>
            <person name="Yang K."/>
            <person name="Chao B."/>
            <person name="Wang X."/>
            <person name="Li Y."/>
            <person name="Pan X."/>
            <person name="You X."/>
            <person name="Zhang Y."/>
            <person name="Yang J."/>
            <person name="Li J."/>
            <person name="Zhang X."/>
            <person name="Liu S."/>
            <person name="Sun C."/>
            <person name="Yang J."/>
            <person name="Shi Q."/>
        </authorList>
    </citation>
    <scope>NUCLEOTIDE SEQUENCE [LARGE SCALE GENOMIC DNA]</scope>
    <source>
        <strain evidence="6">JWS20170419001</strain>
        <tissue evidence="6">Muscle</tissue>
    </source>
</reference>
<dbReference type="AlphaFoldDB" id="A0A556TUP9"/>
<comment type="subcellular location">
    <subcellularLocation>
        <location evidence="1">Membrane</location>
        <topology evidence="1">Multi-pass membrane protein</topology>
    </subcellularLocation>
</comment>